<evidence type="ECO:0000256" key="4">
    <source>
        <dbReference type="ARBA" id="ARBA00022989"/>
    </source>
</evidence>
<evidence type="ECO:0000256" key="6">
    <source>
        <dbReference type="SAM" id="MobiDB-lite"/>
    </source>
</evidence>
<dbReference type="Pfam" id="PF15378">
    <property type="entry name" value="DUF4605"/>
    <property type="match status" value="1"/>
</dbReference>
<evidence type="ECO:0000256" key="1">
    <source>
        <dbReference type="ARBA" id="ARBA00004167"/>
    </source>
</evidence>
<keyword evidence="5 7" id="KW-0472">Membrane</keyword>
<feature type="compositionally biased region" description="Polar residues" evidence="6">
    <location>
        <begin position="30"/>
        <end position="46"/>
    </location>
</feature>
<dbReference type="GO" id="GO:0016020">
    <property type="term" value="C:membrane"/>
    <property type="evidence" value="ECO:0007669"/>
    <property type="project" value="UniProtKB-SubCell"/>
</dbReference>
<feature type="region of interest" description="Disordered" evidence="6">
    <location>
        <begin position="1"/>
        <end position="51"/>
    </location>
</feature>
<gene>
    <name evidence="9" type="ORF">P5673_028544</name>
</gene>
<feature type="compositionally biased region" description="Basic and acidic residues" evidence="6">
    <location>
        <begin position="13"/>
        <end position="29"/>
    </location>
</feature>
<evidence type="ECO:0000313" key="10">
    <source>
        <dbReference type="Proteomes" id="UP001249851"/>
    </source>
</evidence>
<protein>
    <submittedName>
        <fullName evidence="9">Protein FAM241B</fullName>
    </submittedName>
</protein>
<feature type="transmembrane region" description="Helical" evidence="7">
    <location>
        <begin position="78"/>
        <end position="105"/>
    </location>
</feature>
<comment type="caution">
    <text evidence="9">The sequence shown here is derived from an EMBL/GenBank/DDBJ whole genome shotgun (WGS) entry which is preliminary data.</text>
</comment>
<comment type="similarity">
    <text evidence="2">Belongs to the FAM241 family.</text>
</comment>
<accession>A0AAD9PX30</accession>
<keyword evidence="10" id="KW-1185">Reference proteome</keyword>
<organism evidence="9 10">
    <name type="scientific">Acropora cervicornis</name>
    <name type="common">Staghorn coral</name>
    <dbReference type="NCBI Taxonomy" id="6130"/>
    <lineage>
        <taxon>Eukaryota</taxon>
        <taxon>Metazoa</taxon>
        <taxon>Cnidaria</taxon>
        <taxon>Anthozoa</taxon>
        <taxon>Hexacorallia</taxon>
        <taxon>Scleractinia</taxon>
        <taxon>Astrocoeniina</taxon>
        <taxon>Acroporidae</taxon>
        <taxon>Acropora</taxon>
    </lineage>
</organism>
<evidence type="ECO:0000256" key="2">
    <source>
        <dbReference type="ARBA" id="ARBA00006165"/>
    </source>
</evidence>
<keyword evidence="4 7" id="KW-1133">Transmembrane helix</keyword>
<reference evidence="9" key="2">
    <citation type="journal article" date="2023" name="Science">
        <title>Genomic signatures of disease resistance in endangered staghorn corals.</title>
        <authorList>
            <person name="Vollmer S.V."/>
            <person name="Selwyn J.D."/>
            <person name="Despard B.A."/>
            <person name="Roesel C.L."/>
        </authorList>
    </citation>
    <scope>NUCLEOTIDE SEQUENCE</scope>
    <source>
        <strain evidence="9">K2</strain>
    </source>
</reference>
<dbReference type="InterPro" id="IPR027953">
    <property type="entry name" value="DUF4605"/>
</dbReference>
<dbReference type="AlphaFoldDB" id="A0AAD9PX30"/>
<dbReference type="Proteomes" id="UP001249851">
    <property type="component" value="Unassembled WGS sequence"/>
</dbReference>
<dbReference type="InterPro" id="IPR052502">
    <property type="entry name" value="FAM241_domain"/>
</dbReference>
<evidence type="ECO:0000256" key="7">
    <source>
        <dbReference type="SAM" id="Phobius"/>
    </source>
</evidence>
<proteinExistence type="inferred from homology"/>
<feature type="domain" description="DUF4605" evidence="8">
    <location>
        <begin position="51"/>
        <end position="108"/>
    </location>
</feature>
<comment type="subcellular location">
    <subcellularLocation>
        <location evidence="1">Membrane</location>
        <topology evidence="1">Single-pass membrane protein</topology>
    </subcellularLocation>
</comment>
<evidence type="ECO:0000259" key="8">
    <source>
        <dbReference type="Pfam" id="PF15378"/>
    </source>
</evidence>
<keyword evidence="3 7" id="KW-0812">Transmembrane</keyword>
<dbReference type="PANTHER" id="PTHR33690:SF3">
    <property type="entry name" value="UBIQUITIN-LIKE DOMAIN-CONTAINING PROTEIN"/>
    <property type="match status" value="1"/>
</dbReference>
<sequence length="111" mass="12769">MVTIINGEIVQDNDPRAQEFRNRERRPEQSRGQSQQQGTYRQSPQGQQGGSIFDQLNHRLLDAGFPRWNLGQNVVEPIVSVALILALLFFGFRGFILVGVVWFFLQQGRQR</sequence>
<reference evidence="9" key="1">
    <citation type="journal article" date="2023" name="G3 (Bethesda)">
        <title>Whole genome assembly and annotation of the endangered Caribbean coral Acropora cervicornis.</title>
        <authorList>
            <person name="Selwyn J.D."/>
            <person name="Vollmer S.V."/>
        </authorList>
    </citation>
    <scope>NUCLEOTIDE SEQUENCE</scope>
    <source>
        <strain evidence="9">K2</strain>
    </source>
</reference>
<name>A0AAD9PX30_ACRCE</name>
<evidence type="ECO:0000313" key="9">
    <source>
        <dbReference type="EMBL" id="KAK2550679.1"/>
    </source>
</evidence>
<dbReference type="PANTHER" id="PTHR33690">
    <property type="entry name" value="DUF4605 DOMAIN-CONTAINING PROTEIN"/>
    <property type="match status" value="1"/>
</dbReference>
<evidence type="ECO:0000256" key="5">
    <source>
        <dbReference type="ARBA" id="ARBA00023136"/>
    </source>
</evidence>
<dbReference type="EMBL" id="JARQWQ010000107">
    <property type="protein sequence ID" value="KAK2550679.1"/>
    <property type="molecule type" value="Genomic_DNA"/>
</dbReference>
<evidence type="ECO:0000256" key="3">
    <source>
        <dbReference type="ARBA" id="ARBA00022692"/>
    </source>
</evidence>